<proteinExistence type="predicted"/>
<gene>
    <name evidence="5" type="ORF">ACFOSU_11060</name>
</gene>
<sequence length="190" mass="21261">MNLLAHFYLAQCSGTSYAGQVLGDVVKGRLDDRYSAAISQGIRLHRHIDRFSDDHANHLALRNRFEPPLRRYAGILVDIGFDFSLARAWPAYSDQSLATFASQTEQRVRAEWPDAAPFDNSRMQGLAGILAGYDKPEGLQRALDSVARRLRRANPVSDALPELLMQRDAFDDALPALLSDLEHLVMTHTD</sequence>
<comment type="caution">
    <text evidence="5">The sequence shown here is derived from an EMBL/GenBank/DDBJ whole genome shotgun (WGS) entry which is preliminary data.</text>
</comment>
<keyword evidence="1" id="KW-0444">Lipid biosynthesis</keyword>
<evidence type="ECO:0000256" key="1">
    <source>
        <dbReference type="ARBA" id="ARBA00022516"/>
    </source>
</evidence>
<protein>
    <submittedName>
        <fullName evidence="5">ACP phosphodiesterase</fullName>
    </submittedName>
</protein>
<dbReference type="PANTHER" id="PTHR38764:SF1">
    <property type="entry name" value="ACYL CARRIER PROTEIN PHOSPHODIESTERASE"/>
    <property type="match status" value="1"/>
</dbReference>
<dbReference type="Pfam" id="PF04336">
    <property type="entry name" value="ACP_PD"/>
    <property type="match status" value="1"/>
</dbReference>
<evidence type="ECO:0000256" key="4">
    <source>
        <dbReference type="ARBA" id="ARBA00023160"/>
    </source>
</evidence>
<dbReference type="Proteomes" id="UP001595462">
    <property type="component" value="Unassembled WGS sequence"/>
</dbReference>
<accession>A0ABV7ERG2</accession>
<dbReference type="InterPro" id="IPR007431">
    <property type="entry name" value="ACP_PD"/>
</dbReference>
<keyword evidence="2" id="KW-0378">Hydrolase</keyword>
<evidence type="ECO:0000313" key="5">
    <source>
        <dbReference type="EMBL" id="MFC3104428.1"/>
    </source>
</evidence>
<keyword evidence="4" id="KW-0276">Fatty acid metabolism</keyword>
<evidence type="ECO:0000256" key="2">
    <source>
        <dbReference type="ARBA" id="ARBA00022801"/>
    </source>
</evidence>
<keyword evidence="6" id="KW-1185">Reference proteome</keyword>
<evidence type="ECO:0000313" key="6">
    <source>
        <dbReference type="Proteomes" id="UP001595462"/>
    </source>
</evidence>
<evidence type="ECO:0000256" key="3">
    <source>
        <dbReference type="ARBA" id="ARBA00023098"/>
    </source>
</evidence>
<dbReference type="EMBL" id="JBHRSS010000004">
    <property type="protein sequence ID" value="MFC3104428.1"/>
    <property type="molecule type" value="Genomic_DNA"/>
</dbReference>
<dbReference type="RefSeq" id="WP_380689556.1">
    <property type="nucleotide sequence ID" value="NZ_JBHRSS010000004.1"/>
</dbReference>
<keyword evidence="3" id="KW-0443">Lipid metabolism</keyword>
<reference evidence="6" key="1">
    <citation type="journal article" date="2019" name="Int. J. Syst. Evol. Microbiol.">
        <title>The Global Catalogue of Microorganisms (GCM) 10K type strain sequencing project: providing services to taxonomists for standard genome sequencing and annotation.</title>
        <authorList>
            <consortium name="The Broad Institute Genomics Platform"/>
            <consortium name="The Broad Institute Genome Sequencing Center for Infectious Disease"/>
            <person name="Wu L."/>
            <person name="Ma J."/>
        </authorList>
    </citation>
    <scope>NUCLEOTIDE SEQUENCE [LARGE SCALE GENOMIC DNA]</scope>
    <source>
        <strain evidence="6">KCTC 52640</strain>
    </source>
</reference>
<name>A0ABV7ERG2_9GAMM</name>
<dbReference type="PANTHER" id="PTHR38764">
    <property type="entry name" value="ACYL CARRIER PROTEIN PHOSPHODIESTERASE"/>
    <property type="match status" value="1"/>
</dbReference>
<keyword evidence="4" id="KW-0275">Fatty acid biosynthesis</keyword>
<organism evidence="5 6">
    <name type="scientific">Salinisphaera aquimarina</name>
    <dbReference type="NCBI Taxonomy" id="2094031"/>
    <lineage>
        <taxon>Bacteria</taxon>
        <taxon>Pseudomonadati</taxon>
        <taxon>Pseudomonadota</taxon>
        <taxon>Gammaproteobacteria</taxon>
        <taxon>Salinisphaerales</taxon>
        <taxon>Salinisphaeraceae</taxon>
        <taxon>Salinisphaera</taxon>
    </lineage>
</organism>